<accession>A0ABS7YJT5</accession>
<keyword evidence="1" id="KW-0175">Coiled coil</keyword>
<reference evidence="3" key="1">
    <citation type="submission" date="2023-07" db="EMBL/GenBank/DDBJ databases">
        <title>Molecular identification of indigenous halophilic bacteria isolated from red sea cost, biodegradation of synthetic dyes and assessment of degraded metabolite toxicity.</title>
        <authorList>
            <person name="Chaieb K."/>
            <person name="Altayb H.N."/>
        </authorList>
    </citation>
    <scope>NUCLEOTIDE SEQUENCE [LARGE SCALE GENOMIC DNA]</scope>
    <source>
        <strain evidence="3">K20</strain>
    </source>
</reference>
<keyword evidence="3" id="KW-1185">Reference proteome</keyword>
<proteinExistence type="predicted"/>
<organism evidence="2 3">
    <name type="scientific">Vibrio tritonius</name>
    <dbReference type="NCBI Taxonomy" id="1435069"/>
    <lineage>
        <taxon>Bacteria</taxon>
        <taxon>Pseudomonadati</taxon>
        <taxon>Pseudomonadota</taxon>
        <taxon>Gammaproteobacteria</taxon>
        <taxon>Vibrionales</taxon>
        <taxon>Vibrionaceae</taxon>
        <taxon>Vibrio</taxon>
    </lineage>
</organism>
<dbReference type="Proteomes" id="UP001199044">
    <property type="component" value="Unassembled WGS sequence"/>
</dbReference>
<sequence>MKYIILGCFFCYFPVFTYAGEEQYLPYTFKAGDLVVLSLNQQGMEKINNSKQFCSGFKSAPQTLLDDFNQRSQMKHRSKHLDLSCYTAVKSVSDSLRFIGFSGCMTHTGRKAMCDDFINNFNLISPQLDFFRTHYLEAENKKQQHNLDVIQNNNADLIDSMKKQKEEDLAFCDSNFDNVKKNDLTGISTTTELIDYKADLDQLKNMINYKYITPTIKKVCLKQKRYSDIYQDVKITQEKLNTAISNIEAKNKKSEINVRKLLDKHSETEKTYYSNQSQTTNTFSLIESGATIEKSFSSDAIEAAVNIVRFNGYSCSTVSSIQTMIFKRGFTIRCNNFNYTYDVFDKGGNWVVSVE</sequence>
<evidence type="ECO:0000313" key="2">
    <source>
        <dbReference type="EMBL" id="MCA2015628.1"/>
    </source>
</evidence>
<evidence type="ECO:0000313" key="3">
    <source>
        <dbReference type="Proteomes" id="UP001199044"/>
    </source>
</evidence>
<protein>
    <submittedName>
        <fullName evidence="2">Uncharacterized protein</fullName>
    </submittedName>
</protein>
<feature type="coiled-coil region" evidence="1">
    <location>
        <begin position="237"/>
        <end position="264"/>
    </location>
</feature>
<gene>
    <name evidence="2" type="ORF">LDJ79_05865</name>
</gene>
<dbReference type="Gene3D" id="3.20.20.80">
    <property type="entry name" value="Glycosidases"/>
    <property type="match status" value="1"/>
</dbReference>
<name>A0ABS7YJT5_9VIBR</name>
<dbReference type="RefSeq" id="WP_225249929.1">
    <property type="nucleotide sequence ID" value="NZ_JAIWIU010000033.1"/>
</dbReference>
<dbReference type="EMBL" id="JAIWIU010000033">
    <property type="protein sequence ID" value="MCA2015628.1"/>
    <property type="molecule type" value="Genomic_DNA"/>
</dbReference>
<evidence type="ECO:0000256" key="1">
    <source>
        <dbReference type="SAM" id="Coils"/>
    </source>
</evidence>
<comment type="caution">
    <text evidence="2">The sequence shown here is derived from an EMBL/GenBank/DDBJ whole genome shotgun (WGS) entry which is preliminary data.</text>
</comment>